<evidence type="ECO:0000313" key="3">
    <source>
        <dbReference type="Proteomes" id="UP001140091"/>
    </source>
</evidence>
<dbReference type="AlphaFoldDB" id="A0A9W8J2V5"/>
<evidence type="ECO:0000256" key="1">
    <source>
        <dbReference type="SAM" id="MobiDB-lite"/>
    </source>
</evidence>
<gene>
    <name evidence="2" type="ORF">H1R20_g9869</name>
</gene>
<feature type="non-terminal residue" evidence="2">
    <location>
        <position position="233"/>
    </location>
</feature>
<reference evidence="2" key="1">
    <citation type="submission" date="2022-06" db="EMBL/GenBank/DDBJ databases">
        <title>Genome Sequence of Candolleomyces eurysporus.</title>
        <authorList>
            <person name="Buettner E."/>
        </authorList>
    </citation>
    <scope>NUCLEOTIDE SEQUENCE</scope>
    <source>
        <strain evidence="2">VTCC 930004</strain>
    </source>
</reference>
<proteinExistence type="predicted"/>
<feature type="region of interest" description="Disordered" evidence="1">
    <location>
        <begin position="1"/>
        <end position="27"/>
    </location>
</feature>
<protein>
    <submittedName>
        <fullName evidence="2">Uncharacterized protein</fullName>
    </submittedName>
</protein>
<comment type="caution">
    <text evidence="2">The sequence shown here is derived from an EMBL/GenBank/DDBJ whole genome shotgun (WGS) entry which is preliminary data.</text>
</comment>
<keyword evidence="3" id="KW-1185">Reference proteome</keyword>
<sequence>MLISGRGAVSQTVAENSPVQQNETPPSVYPCIEKSRKIAESLEVVKTTETMKTLERANFDSEEQMAPTDEVAMVEMQEIEARDEALFTDDEDVVSICSVPGSCKRSRSLLPGSKNPNKKPKLATLSYDEYQFMPGKDHVFPVERLDTGYNETNIVPGKVWYKECATTNKIIETVWRRSFWITGQLNSFWDDHKKGFHKGKIIQFCLDSYGEIVDNVDMQPDGGFIKPAEYVAM</sequence>
<organism evidence="2 3">
    <name type="scientific">Candolleomyces eurysporus</name>
    <dbReference type="NCBI Taxonomy" id="2828524"/>
    <lineage>
        <taxon>Eukaryota</taxon>
        <taxon>Fungi</taxon>
        <taxon>Dikarya</taxon>
        <taxon>Basidiomycota</taxon>
        <taxon>Agaricomycotina</taxon>
        <taxon>Agaricomycetes</taxon>
        <taxon>Agaricomycetidae</taxon>
        <taxon>Agaricales</taxon>
        <taxon>Agaricineae</taxon>
        <taxon>Psathyrellaceae</taxon>
        <taxon>Candolleomyces</taxon>
    </lineage>
</organism>
<accession>A0A9W8J2V5</accession>
<dbReference type="Proteomes" id="UP001140091">
    <property type="component" value="Unassembled WGS sequence"/>
</dbReference>
<name>A0A9W8J2V5_9AGAR</name>
<dbReference type="EMBL" id="JANBPK010001026">
    <property type="protein sequence ID" value="KAJ2927227.1"/>
    <property type="molecule type" value="Genomic_DNA"/>
</dbReference>
<evidence type="ECO:0000313" key="2">
    <source>
        <dbReference type="EMBL" id="KAJ2927227.1"/>
    </source>
</evidence>
<feature type="compositionally biased region" description="Polar residues" evidence="1">
    <location>
        <begin position="9"/>
        <end position="25"/>
    </location>
</feature>